<dbReference type="Gene3D" id="2.60.40.4060">
    <property type="entry name" value="Reeler domain"/>
    <property type="match status" value="1"/>
</dbReference>
<comment type="similarity">
    <text evidence="2">Belongs to the insect defense protein family.</text>
</comment>
<dbReference type="CDD" id="cd08544">
    <property type="entry name" value="Reeler"/>
    <property type="match status" value="1"/>
</dbReference>
<evidence type="ECO:0000313" key="11">
    <source>
        <dbReference type="EMBL" id="MBC1176412.1"/>
    </source>
</evidence>
<evidence type="ECO:0000256" key="7">
    <source>
        <dbReference type="ARBA" id="ARBA00022859"/>
    </source>
</evidence>
<dbReference type="InterPro" id="IPR002861">
    <property type="entry name" value="Reeler_dom"/>
</dbReference>
<feature type="chain" id="PRO_5028948399" evidence="9">
    <location>
        <begin position="18"/>
        <end position="147"/>
    </location>
</feature>
<dbReference type="VEuPathDB" id="VectorBase:LLONM1_005895"/>
<sequence>MFKLLFVLGLCIVQIFAENPKFNCDFNSVHGVPSQPADTLPYNLKVSGYTYNPGTTITVTIDGDTFRGFYIRAFDETTKEPLGTWNGSTSVRAMDRCFAAMQNDREDKESVELKWSSPLEGNGKVYFKALVMKDYSTYWSDLILKEN</sequence>
<protein>
    <submittedName>
        <fullName evidence="11">Putative reeler</fullName>
    </submittedName>
</protein>
<evidence type="ECO:0000256" key="9">
    <source>
        <dbReference type="SAM" id="SignalP"/>
    </source>
</evidence>
<accession>A0A7G3AQS6</accession>
<feature type="domain" description="Reelin" evidence="10">
    <location>
        <begin position="1"/>
        <end position="147"/>
    </location>
</feature>
<evidence type="ECO:0000256" key="3">
    <source>
        <dbReference type="ARBA" id="ARBA00022525"/>
    </source>
</evidence>
<dbReference type="Pfam" id="PF02014">
    <property type="entry name" value="Reeler"/>
    <property type="match status" value="1"/>
</dbReference>
<keyword evidence="3" id="KW-0964">Secreted</keyword>
<dbReference type="GO" id="GO:0045087">
    <property type="term" value="P:innate immune response"/>
    <property type="evidence" value="ECO:0007669"/>
    <property type="project" value="UniProtKB-KW"/>
</dbReference>
<dbReference type="InterPro" id="IPR051237">
    <property type="entry name" value="Ferric-chelate_Red/DefProt"/>
</dbReference>
<evidence type="ECO:0000256" key="4">
    <source>
        <dbReference type="ARBA" id="ARBA00022529"/>
    </source>
</evidence>
<reference evidence="11" key="1">
    <citation type="journal article" date="2020" name="BMC">
        <title>Leishmania infection induces a limited differential gene expression in the sand fly midgut.</title>
        <authorList>
            <person name="Coutinho-Abreu I.V."/>
            <person name="Serafim T.D."/>
            <person name="Meneses C."/>
            <person name="Kamhawi S."/>
            <person name="Oliveira F."/>
            <person name="Valenzuela J.G."/>
        </authorList>
    </citation>
    <scope>NUCLEOTIDE SEQUENCE</scope>
    <source>
        <strain evidence="11">Jacobina</strain>
        <tissue evidence="11">Midgut</tissue>
    </source>
</reference>
<evidence type="ECO:0000256" key="5">
    <source>
        <dbReference type="ARBA" id="ARBA00022588"/>
    </source>
</evidence>
<keyword evidence="4" id="KW-0929">Antimicrobial</keyword>
<evidence type="ECO:0000256" key="6">
    <source>
        <dbReference type="ARBA" id="ARBA00022729"/>
    </source>
</evidence>
<keyword evidence="7" id="KW-0391">Immunity</keyword>
<dbReference type="GO" id="GO:0005576">
    <property type="term" value="C:extracellular region"/>
    <property type="evidence" value="ECO:0007669"/>
    <property type="project" value="UniProtKB-SubCell"/>
</dbReference>
<proteinExistence type="inferred from homology"/>
<evidence type="ECO:0000256" key="8">
    <source>
        <dbReference type="ARBA" id="ARBA00023022"/>
    </source>
</evidence>
<evidence type="ECO:0000256" key="1">
    <source>
        <dbReference type="ARBA" id="ARBA00004613"/>
    </source>
</evidence>
<comment type="subcellular location">
    <subcellularLocation>
        <location evidence="1">Secreted</location>
    </subcellularLocation>
</comment>
<feature type="signal peptide" evidence="9">
    <location>
        <begin position="1"/>
        <end position="17"/>
    </location>
</feature>
<name>A0A7G3AQS6_LUTLO</name>
<dbReference type="PROSITE" id="PS51019">
    <property type="entry name" value="REELIN"/>
    <property type="match status" value="1"/>
</dbReference>
<evidence type="ECO:0000259" key="10">
    <source>
        <dbReference type="PROSITE" id="PS51019"/>
    </source>
</evidence>
<dbReference type="PANTHER" id="PTHR45828">
    <property type="entry name" value="CYTOCHROME B561/FERRIC REDUCTASE TRANSMEMBRANE"/>
    <property type="match status" value="1"/>
</dbReference>
<keyword evidence="6 9" id="KW-0732">Signal</keyword>
<dbReference type="GO" id="GO:0042742">
    <property type="term" value="P:defense response to bacterium"/>
    <property type="evidence" value="ECO:0007669"/>
    <property type="project" value="UniProtKB-KW"/>
</dbReference>
<evidence type="ECO:0000256" key="2">
    <source>
        <dbReference type="ARBA" id="ARBA00008501"/>
    </source>
</evidence>
<dbReference type="GO" id="GO:0016020">
    <property type="term" value="C:membrane"/>
    <property type="evidence" value="ECO:0007669"/>
    <property type="project" value="TreeGrafter"/>
</dbReference>
<dbReference type="EMBL" id="GITU01007709">
    <property type="protein sequence ID" value="MBC1176412.1"/>
    <property type="molecule type" value="Transcribed_RNA"/>
</dbReference>
<dbReference type="PANTHER" id="PTHR45828:SF9">
    <property type="entry name" value="CELL WALL INTEGRITY AND STRESS RESPONSE COMPONENT 4-LIKE-RELATED"/>
    <property type="match status" value="1"/>
</dbReference>
<dbReference type="InterPro" id="IPR042307">
    <property type="entry name" value="Reeler_sf"/>
</dbReference>
<organism evidence="11">
    <name type="scientific">Lutzomyia longipalpis</name>
    <name type="common">Sand fly</name>
    <dbReference type="NCBI Taxonomy" id="7200"/>
    <lineage>
        <taxon>Eukaryota</taxon>
        <taxon>Metazoa</taxon>
        <taxon>Ecdysozoa</taxon>
        <taxon>Arthropoda</taxon>
        <taxon>Hexapoda</taxon>
        <taxon>Insecta</taxon>
        <taxon>Pterygota</taxon>
        <taxon>Neoptera</taxon>
        <taxon>Endopterygota</taxon>
        <taxon>Diptera</taxon>
        <taxon>Nematocera</taxon>
        <taxon>Psychodoidea</taxon>
        <taxon>Psychodidae</taxon>
        <taxon>Lutzomyia</taxon>
        <taxon>Lutzomyia</taxon>
    </lineage>
</organism>
<dbReference type="AlphaFoldDB" id="A0A7G3AQS6"/>
<keyword evidence="8" id="KW-0044">Antibiotic</keyword>
<keyword evidence="5" id="KW-0399">Innate immunity</keyword>